<keyword evidence="1" id="KW-1133">Transmembrane helix</keyword>
<dbReference type="AlphaFoldDB" id="A0A8D8VQ46"/>
<accession>A0A8D8VQ46</accession>
<name>A0A8D8VQ46_9HEMI</name>
<sequence length="112" mass="13555">MIIKLTYILHPLSPLLVEITKDLLCVNSYVAVSCRYKTFTIFFRRVEKKQEYRYFYIKNNGNFIRKLIFHVILNFFSILSNNNCKGNSFTIFYPYYFFNILLFTFRGNNYHG</sequence>
<evidence type="ECO:0000256" key="1">
    <source>
        <dbReference type="SAM" id="Phobius"/>
    </source>
</evidence>
<protein>
    <submittedName>
        <fullName evidence="2">Uncharacterized protein</fullName>
    </submittedName>
</protein>
<feature type="transmembrane region" description="Helical" evidence="1">
    <location>
        <begin position="86"/>
        <end position="105"/>
    </location>
</feature>
<reference evidence="2" key="1">
    <citation type="submission" date="2021-05" db="EMBL/GenBank/DDBJ databases">
        <authorList>
            <person name="Alioto T."/>
            <person name="Alioto T."/>
            <person name="Gomez Garrido J."/>
        </authorList>
    </citation>
    <scope>NUCLEOTIDE SEQUENCE</scope>
</reference>
<dbReference type="PROSITE" id="PS51257">
    <property type="entry name" value="PROKAR_LIPOPROTEIN"/>
    <property type="match status" value="1"/>
</dbReference>
<evidence type="ECO:0000313" key="2">
    <source>
        <dbReference type="EMBL" id="CAG6629584.1"/>
    </source>
</evidence>
<dbReference type="EMBL" id="HBUF01071184">
    <property type="protein sequence ID" value="CAG6629585.1"/>
    <property type="molecule type" value="Transcribed_RNA"/>
</dbReference>
<keyword evidence="1" id="KW-0812">Transmembrane</keyword>
<dbReference type="EMBL" id="HBUF01071181">
    <property type="protein sequence ID" value="CAG6629584.1"/>
    <property type="molecule type" value="Transcribed_RNA"/>
</dbReference>
<proteinExistence type="predicted"/>
<feature type="transmembrane region" description="Helical" evidence="1">
    <location>
        <begin position="63"/>
        <end position="80"/>
    </location>
</feature>
<keyword evidence="1" id="KW-0472">Membrane</keyword>
<organism evidence="2">
    <name type="scientific">Cacopsylla melanoneura</name>
    <dbReference type="NCBI Taxonomy" id="428564"/>
    <lineage>
        <taxon>Eukaryota</taxon>
        <taxon>Metazoa</taxon>
        <taxon>Ecdysozoa</taxon>
        <taxon>Arthropoda</taxon>
        <taxon>Hexapoda</taxon>
        <taxon>Insecta</taxon>
        <taxon>Pterygota</taxon>
        <taxon>Neoptera</taxon>
        <taxon>Paraneoptera</taxon>
        <taxon>Hemiptera</taxon>
        <taxon>Sternorrhyncha</taxon>
        <taxon>Psylloidea</taxon>
        <taxon>Psyllidae</taxon>
        <taxon>Psyllinae</taxon>
        <taxon>Cacopsylla</taxon>
    </lineage>
</organism>